<evidence type="ECO:0000313" key="2">
    <source>
        <dbReference type="EMBL" id="WLS46534.1"/>
    </source>
</evidence>
<feature type="compositionally biased region" description="Gly residues" evidence="1">
    <location>
        <begin position="301"/>
        <end position="315"/>
    </location>
</feature>
<dbReference type="Proteomes" id="UP001235874">
    <property type="component" value="Chromosome"/>
</dbReference>
<feature type="compositionally biased region" description="Gly residues" evidence="1">
    <location>
        <begin position="371"/>
        <end position="385"/>
    </location>
</feature>
<accession>A0AAJ6HYJ0</accession>
<dbReference type="EMBL" id="CP130472">
    <property type="protein sequence ID" value="WLS46534.1"/>
    <property type="molecule type" value="Genomic_DNA"/>
</dbReference>
<feature type="compositionally biased region" description="Low complexity" evidence="1">
    <location>
        <begin position="321"/>
        <end position="344"/>
    </location>
</feature>
<feature type="region of interest" description="Disordered" evidence="1">
    <location>
        <begin position="288"/>
        <end position="433"/>
    </location>
</feature>
<dbReference type="KEGG" id="mprn:Q3V37_04460"/>
<sequence length="433" mass="43332">MSEYTQRYEGKSHQELYDAVMAGKPEQIDELAAKWATLKGILDGLSRELSGDIEKLGNSWTGSAGREFQRRLTLVVSHTDALSEGMTGVKQGLTMMAGQLRTARKQAESPEETDDNDRAISGALKGAAFGLPGAVVGGIMGHQQDKAEQEKAHKRMVNVVAELAAGYDLSAYDRVVDPPRPDAETPKTVNQDPTTPRSVPSTTTPHAAPTTTGRLAHTGGATITTPTHTSAAPVPAGFVTGQEGGPVTGSTPGVVTGPAPSTGGTSLASANPLIGGALLAGGVAGLASMSGPTTAPASAGTGRGLLFGAPGGTPAGGVLRTSTLAGSTSTPTPSARPTGGAAAADTRSASGVGRGIDGRRGEATGRAAAAGGQGATGRAGSGRGSGTNRPGLLGGNGRPTDDESDDRLTWLTEDEMVWQDGGDAAPPVLGTAS</sequence>
<dbReference type="InterPro" id="IPR036689">
    <property type="entry name" value="ESAT-6-like_sf"/>
</dbReference>
<reference evidence="2 3" key="1">
    <citation type="submission" date="2023-07" db="EMBL/GenBank/DDBJ databases">
        <title>Micromonospora profundi TRM 95458 converts glycerol to a new osmotic compound.</title>
        <authorList>
            <person name="Lu D."/>
        </authorList>
    </citation>
    <scope>NUCLEOTIDE SEQUENCE [LARGE SCALE GENOMIC DNA]</scope>
    <source>
        <strain evidence="2 3">TRM95458</strain>
    </source>
</reference>
<feature type="compositionally biased region" description="Low complexity" evidence="1">
    <location>
        <begin position="193"/>
        <end position="233"/>
    </location>
</feature>
<dbReference type="SUPFAM" id="SSF140453">
    <property type="entry name" value="EsxAB dimer-like"/>
    <property type="match status" value="1"/>
</dbReference>
<keyword evidence="3" id="KW-1185">Reference proteome</keyword>
<dbReference type="RefSeq" id="WP_053658897.1">
    <property type="nucleotide sequence ID" value="NZ_CP130472.1"/>
</dbReference>
<evidence type="ECO:0000313" key="3">
    <source>
        <dbReference type="Proteomes" id="UP001235874"/>
    </source>
</evidence>
<protein>
    <submittedName>
        <fullName evidence="2">WXG100 family type VII secretion target</fullName>
    </submittedName>
</protein>
<dbReference type="Gene3D" id="1.20.1260.20">
    <property type="entry name" value="PPE superfamily"/>
    <property type="match status" value="1"/>
</dbReference>
<name>A0AAJ6HYJ0_9ACTN</name>
<gene>
    <name evidence="2" type="ORF">Q3V37_04460</name>
</gene>
<dbReference type="AlphaFoldDB" id="A0AAJ6HYJ0"/>
<feature type="region of interest" description="Disordered" evidence="1">
    <location>
        <begin position="174"/>
        <end position="267"/>
    </location>
</feature>
<organism evidence="2 3">
    <name type="scientific">Micromonospora profundi</name>
    <dbReference type="NCBI Taxonomy" id="1420889"/>
    <lineage>
        <taxon>Bacteria</taxon>
        <taxon>Bacillati</taxon>
        <taxon>Actinomycetota</taxon>
        <taxon>Actinomycetes</taxon>
        <taxon>Micromonosporales</taxon>
        <taxon>Micromonosporaceae</taxon>
        <taxon>Micromonospora</taxon>
    </lineage>
</organism>
<dbReference type="InterPro" id="IPR038332">
    <property type="entry name" value="PPE_sf"/>
</dbReference>
<evidence type="ECO:0000256" key="1">
    <source>
        <dbReference type="SAM" id="MobiDB-lite"/>
    </source>
</evidence>
<feature type="compositionally biased region" description="Basic and acidic residues" evidence="1">
    <location>
        <begin position="174"/>
        <end position="185"/>
    </location>
</feature>
<proteinExistence type="predicted"/>
<feature type="compositionally biased region" description="Low complexity" evidence="1">
    <location>
        <begin position="248"/>
        <end position="258"/>
    </location>
</feature>